<proteinExistence type="predicted"/>
<dbReference type="Proteomes" id="UP000770661">
    <property type="component" value="Unassembled WGS sequence"/>
</dbReference>
<dbReference type="GO" id="GO:0005768">
    <property type="term" value="C:endosome"/>
    <property type="evidence" value="ECO:0007669"/>
    <property type="project" value="TreeGrafter"/>
</dbReference>
<evidence type="ECO:0000313" key="3">
    <source>
        <dbReference type="Proteomes" id="UP000770661"/>
    </source>
</evidence>
<keyword evidence="3" id="KW-1185">Reference proteome</keyword>
<comment type="caution">
    <text evidence="2">The sequence shown here is derived from an EMBL/GenBank/DDBJ whole genome shotgun (WGS) entry which is preliminary data.</text>
</comment>
<name>A0A8J4YK00_CHIOP</name>
<evidence type="ECO:0000259" key="1">
    <source>
        <dbReference type="Pfam" id="PF24598"/>
    </source>
</evidence>
<dbReference type="PANTHER" id="PTHR14042:SF24">
    <property type="entry name" value="PROTEIN DOPEY-1 HOMOLOG"/>
    <property type="match status" value="1"/>
</dbReference>
<feature type="domain" description="DOP1-like C-terminal" evidence="1">
    <location>
        <begin position="147"/>
        <end position="240"/>
    </location>
</feature>
<protein>
    <submittedName>
        <fullName evidence="2">Protein dopey-1</fullName>
    </submittedName>
</protein>
<dbReference type="Pfam" id="PF24598">
    <property type="entry name" value="DOP1_C"/>
    <property type="match status" value="1"/>
</dbReference>
<dbReference type="GO" id="GO:0006895">
    <property type="term" value="P:Golgi to endosome transport"/>
    <property type="evidence" value="ECO:0007669"/>
    <property type="project" value="InterPro"/>
</dbReference>
<sequence>MRGKAFTPSRVAWGAAVEWCVQQQALVEMMSLRCLPLHTLVATVRQVVKQPPIVEGSQQVKCTRVEGLEILPLEVCVLQVFYVYAQQCPGSQLGECWVALVSMEVSSKLLESCSNIAGSGLGPTTWLRRNLTVKAEHQEKKVGVNDASVYSVATLSVLAELLAPLLDVLYVSEKDKVVPLLTNIMAHVVPYLCNHMRSNMPAFAACSQLLSSLSGYQYTVRVWRFDVLDLLQDTHTFMMLPSCLTY</sequence>
<gene>
    <name evidence="2" type="primary">DOPEY1_1</name>
    <name evidence="2" type="ORF">GWK47_040073</name>
</gene>
<dbReference type="OrthoDB" id="297643at2759"/>
<dbReference type="PANTHER" id="PTHR14042">
    <property type="entry name" value="DOPEY-RELATED"/>
    <property type="match status" value="1"/>
</dbReference>
<dbReference type="EMBL" id="JACEEZ010006531">
    <property type="protein sequence ID" value="KAG0724689.1"/>
    <property type="molecule type" value="Genomic_DNA"/>
</dbReference>
<evidence type="ECO:0000313" key="2">
    <source>
        <dbReference type="EMBL" id="KAG0724689.1"/>
    </source>
</evidence>
<dbReference type="InterPro" id="IPR056457">
    <property type="entry name" value="DOP1_C"/>
</dbReference>
<dbReference type="GO" id="GO:0005829">
    <property type="term" value="C:cytosol"/>
    <property type="evidence" value="ECO:0007669"/>
    <property type="project" value="GOC"/>
</dbReference>
<dbReference type="InterPro" id="IPR040314">
    <property type="entry name" value="DOP1"/>
</dbReference>
<dbReference type="GO" id="GO:0005802">
    <property type="term" value="C:trans-Golgi network"/>
    <property type="evidence" value="ECO:0007669"/>
    <property type="project" value="TreeGrafter"/>
</dbReference>
<organism evidence="2 3">
    <name type="scientific">Chionoecetes opilio</name>
    <name type="common">Atlantic snow crab</name>
    <name type="synonym">Cancer opilio</name>
    <dbReference type="NCBI Taxonomy" id="41210"/>
    <lineage>
        <taxon>Eukaryota</taxon>
        <taxon>Metazoa</taxon>
        <taxon>Ecdysozoa</taxon>
        <taxon>Arthropoda</taxon>
        <taxon>Crustacea</taxon>
        <taxon>Multicrustacea</taxon>
        <taxon>Malacostraca</taxon>
        <taxon>Eumalacostraca</taxon>
        <taxon>Eucarida</taxon>
        <taxon>Decapoda</taxon>
        <taxon>Pleocyemata</taxon>
        <taxon>Brachyura</taxon>
        <taxon>Eubrachyura</taxon>
        <taxon>Majoidea</taxon>
        <taxon>Majidae</taxon>
        <taxon>Chionoecetes</taxon>
    </lineage>
</organism>
<dbReference type="AlphaFoldDB" id="A0A8J4YK00"/>
<accession>A0A8J4YK00</accession>
<reference evidence="2" key="1">
    <citation type="submission" date="2020-07" db="EMBL/GenBank/DDBJ databases">
        <title>The High-quality genome of the commercially important snow crab, Chionoecetes opilio.</title>
        <authorList>
            <person name="Jeong J.-H."/>
            <person name="Ryu S."/>
        </authorList>
    </citation>
    <scope>NUCLEOTIDE SEQUENCE</scope>
    <source>
        <strain evidence="2">MADBK_172401_WGS</strain>
        <tissue evidence="2">Digestive gland</tissue>
    </source>
</reference>